<accession>D8S667</accession>
<gene>
    <name evidence="2" type="ORF">SELMODRAFT_109246</name>
</gene>
<dbReference type="STRING" id="88036.D8S667"/>
<feature type="non-terminal residue" evidence="2">
    <location>
        <position position="1"/>
    </location>
</feature>
<name>D8S667_SELML</name>
<evidence type="ECO:0000313" key="2">
    <source>
        <dbReference type="EMBL" id="EFJ20292.1"/>
    </source>
</evidence>
<dbReference type="KEGG" id="smo:SELMODRAFT_109246"/>
<evidence type="ECO:0000313" key="3">
    <source>
        <dbReference type="Proteomes" id="UP000001514"/>
    </source>
</evidence>
<proteinExistence type="predicted"/>
<dbReference type="OrthoDB" id="1919561at2759"/>
<dbReference type="Proteomes" id="UP000001514">
    <property type="component" value="Unassembled WGS sequence"/>
</dbReference>
<dbReference type="InParanoid" id="D8S667"/>
<dbReference type="HOGENOM" id="CLU_1910274_0_0_1"/>
<dbReference type="InterPro" id="IPR056292">
    <property type="entry name" value="DRC7_C"/>
</dbReference>
<protein>
    <recommendedName>
        <fullName evidence="1">Dynein regulatory complex subunit 7 C-terminal domain-containing protein</fullName>
    </recommendedName>
</protein>
<dbReference type="eggNOG" id="KOG0379">
    <property type="taxonomic scope" value="Eukaryota"/>
</dbReference>
<evidence type="ECO:0000259" key="1">
    <source>
        <dbReference type="Pfam" id="PF24671"/>
    </source>
</evidence>
<feature type="domain" description="Dynein regulatory complex subunit 7 C-terminal" evidence="1">
    <location>
        <begin position="20"/>
        <end position="128"/>
    </location>
</feature>
<dbReference type="EMBL" id="GL377603">
    <property type="protein sequence ID" value="EFJ20292.1"/>
    <property type="molecule type" value="Genomic_DNA"/>
</dbReference>
<dbReference type="PANTHER" id="PTHR35249">
    <property type="entry name" value="DYNEIN REGULATORY COMPLEX SUBUNIT 7"/>
    <property type="match status" value="1"/>
</dbReference>
<dbReference type="PANTHER" id="PTHR35249:SF2">
    <property type="entry name" value="DYNEIN REGULATORY COMPLEX SUBUNIT 7"/>
    <property type="match status" value="1"/>
</dbReference>
<dbReference type="AlphaFoldDB" id="D8S667"/>
<dbReference type="Pfam" id="PF24671">
    <property type="entry name" value="DRC7_C"/>
    <property type="match status" value="1"/>
</dbReference>
<reference evidence="2 3" key="1">
    <citation type="journal article" date="2011" name="Science">
        <title>The Selaginella genome identifies genetic changes associated with the evolution of vascular plants.</title>
        <authorList>
            <person name="Banks J.A."/>
            <person name="Nishiyama T."/>
            <person name="Hasebe M."/>
            <person name="Bowman J.L."/>
            <person name="Gribskov M."/>
            <person name="dePamphilis C."/>
            <person name="Albert V.A."/>
            <person name="Aono N."/>
            <person name="Aoyama T."/>
            <person name="Ambrose B.A."/>
            <person name="Ashton N.W."/>
            <person name="Axtell M.J."/>
            <person name="Barker E."/>
            <person name="Barker M.S."/>
            <person name="Bennetzen J.L."/>
            <person name="Bonawitz N.D."/>
            <person name="Chapple C."/>
            <person name="Cheng C."/>
            <person name="Correa L.G."/>
            <person name="Dacre M."/>
            <person name="DeBarry J."/>
            <person name="Dreyer I."/>
            <person name="Elias M."/>
            <person name="Engstrom E.M."/>
            <person name="Estelle M."/>
            <person name="Feng L."/>
            <person name="Finet C."/>
            <person name="Floyd S.K."/>
            <person name="Frommer W.B."/>
            <person name="Fujita T."/>
            <person name="Gramzow L."/>
            <person name="Gutensohn M."/>
            <person name="Harholt J."/>
            <person name="Hattori M."/>
            <person name="Heyl A."/>
            <person name="Hirai T."/>
            <person name="Hiwatashi Y."/>
            <person name="Ishikawa M."/>
            <person name="Iwata M."/>
            <person name="Karol K.G."/>
            <person name="Koehler B."/>
            <person name="Kolukisaoglu U."/>
            <person name="Kubo M."/>
            <person name="Kurata T."/>
            <person name="Lalonde S."/>
            <person name="Li K."/>
            <person name="Li Y."/>
            <person name="Litt A."/>
            <person name="Lyons E."/>
            <person name="Manning G."/>
            <person name="Maruyama T."/>
            <person name="Michael T.P."/>
            <person name="Mikami K."/>
            <person name="Miyazaki S."/>
            <person name="Morinaga S."/>
            <person name="Murata T."/>
            <person name="Mueller-Roeber B."/>
            <person name="Nelson D.R."/>
            <person name="Obara M."/>
            <person name="Oguri Y."/>
            <person name="Olmstead R.G."/>
            <person name="Onodera N."/>
            <person name="Petersen B.L."/>
            <person name="Pils B."/>
            <person name="Prigge M."/>
            <person name="Rensing S.A."/>
            <person name="Riano-Pachon D.M."/>
            <person name="Roberts A.W."/>
            <person name="Sato Y."/>
            <person name="Scheller H.V."/>
            <person name="Schulz B."/>
            <person name="Schulz C."/>
            <person name="Shakirov E.V."/>
            <person name="Shibagaki N."/>
            <person name="Shinohara N."/>
            <person name="Shippen D.E."/>
            <person name="Soerensen I."/>
            <person name="Sotooka R."/>
            <person name="Sugimoto N."/>
            <person name="Sugita M."/>
            <person name="Sumikawa N."/>
            <person name="Tanurdzic M."/>
            <person name="Theissen G."/>
            <person name="Ulvskov P."/>
            <person name="Wakazuki S."/>
            <person name="Weng J.K."/>
            <person name="Willats W.W."/>
            <person name="Wipf D."/>
            <person name="Wolf P.G."/>
            <person name="Yang L."/>
            <person name="Zimmer A.D."/>
            <person name="Zhu Q."/>
            <person name="Mitros T."/>
            <person name="Hellsten U."/>
            <person name="Loque D."/>
            <person name="Otillar R."/>
            <person name="Salamov A."/>
            <person name="Schmutz J."/>
            <person name="Shapiro H."/>
            <person name="Lindquist E."/>
            <person name="Lucas S."/>
            <person name="Rokhsar D."/>
            <person name="Grigoriev I.V."/>
        </authorList>
    </citation>
    <scope>NUCLEOTIDE SEQUENCE [LARGE SCALE GENOMIC DNA]</scope>
</reference>
<dbReference type="InterPro" id="IPR033551">
    <property type="entry name" value="DRC7/lobo"/>
</dbReference>
<keyword evidence="3" id="KW-1185">Reference proteome</keyword>
<sequence>LQAPTDYLSPFLPPGTRPRQKLTRVQMLEVRENCLKALKQRLLNRATIIQTRYDEETAALAKRRANFERDREQMTVDEVEKYEQDCETAVFRIRILEKRAKEHEQSALRKYTELDRKLRSDPRLSSLYDGTAM</sequence>
<organism evidence="3">
    <name type="scientific">Selaginella moellendorffii</name>
    <name type="common">Spikemoss</name>
    <dbReference type="NCBI Taxonomy" id="88036"/>
    <lineage>
        <taxon>Eukaryota</taxon>
        <taxon>Viridiplantae</taxon>
        <taxon>Streptophyta</taxon>
        <taxon>Embryophyta</taxon>
        <taxon>Tracheophyta</taxon>
        <taxon>Lycopodiopsida</taxon>
        <taxon>Selaginellales</taxon>
        <taxon>Selaginellaceae</taxon>
        <taxon>Selaginella</taxon>
    </lineage>
</organism>